<feature type="compositionally biased region" description="Polar residues" evidence="1">
    <location>
        <begin position="659"/>
        <end position="678"/>
    </location>
</feature>
<feature type="region of interest" description="Disordered" evidence="1">
    <location>
        <begin position="594"/>
        <end position="682"/>
    </location>
</feature>
<evidence type="ECO:0000256" key="1">
    <source>
        <dbReference type="SAM" id="MobiDB-lite"/>
    </source>
</evidence>
<feature type="region of interest" description="Disordered" evidence="1">
    <location>
        <begin position="364"/>
        <end position="389"/>
    </location>
</feature>
<accession>A0AAW1PE34</accession>
<evidence type="ECO:0000313" key="2">
    <source>
        <dbReference type="EMBL" id="KAK9808188.1"/>
    </source>
</evidence>
<feature type="compositionally biased region" description="Polar residues" evidence="1">
    <location>
        <begin position="280"/>
        <end position="292"/>
    </location>
</feature>
<feature type="region of interest" description="Disordered" evidence="1">
    <location>
        <begin position="79"/>
        <end position="146"/>
    </location>
</feature>
<reference evidence="2 3" key="1">
    <citation type="journal article" date="2024" name="Nat. Commun.">
        <title>Phylogenomics reveals the evolutionary origins of lichenization in chlorophyte algae.</title>
        <authorList>
            <person name="Puginier C."/>
            <person name="Libourel C."/>
            <person name="Otte J."/>
            <person name="Skaloud P."/>
            <person name="Haon M."/>
            <person name="Grisel S."/>
            <person name="Petersen M."/>
            <person name="Berrin J.G."/>
            <person name="Delaux P.M."/>
            <person name="Dal Grande F."/>
            <person name="Keller J."/>
        </authorList>
    </citation>
    <scope>NUCLEOTIDE SEQUENCE [LARGE SCALE GENOMIC DNA]</scope>
    <source>
        <strain evidence="2 3">SAG 2036</strain>
    </source>
</reference>
<feature type="compositionally biased region" description="Pro residues" evidence="1">
    <location>
        <begin position="319"/>
        <end position="331"/>
    </location>
</feature>
<keyword evidence="3" id="KW-1185">Reference proteome</keyword>
<proteinExistence type="predicted"/>
<feature type="region of interest" description="Disordered" evidence="1">
    <location>
        <begin position="186"/>
        <end position="348"/>
    </location>
</feature>
<feature type="compositionally biased region" description="Basic and acidic residues" evidence="1">
    <location>
        <begin position="375"/>
        <end position="387"/>
    </location>
</feature>
<gene>
    <name evidence="2" type="ORF">WJX73_006553</name>
</gene>
<name>A0AAW1PE34_9CHLO</name>
<feature type="compositionally biased region" description="Polar residues" evidence="1">
    <location>
        <begin position="263"/>
        <end position="272"/>
    </location>
</feature>
<dbReference type="AlphaFoldDB" id="A0AAW1PE34"/>
<evidence type="ECO:0000313" key="3">
    <source>
        <dbReference type="Proteomes" id="UP001465755"/>
    </source>
</evidence>
<dbReference type="Proteomes" id="UP001465755">
    <property type="component" value="Unassembled WGS sequence"/>
</dbReference>
<feature type="compositionally biased region" description="Low complexity" evidence="1">
    <location>
        <begin position="308"/>
        <end position="318"/>
    </location>
</feature>
<comment type="caution">
    <text evidence="2">The sequence shown here is derived from an EMBL/GenBank/DDBJ whole genome shotgun (WGS) entry which is preliminary data.</text>
</comment>
<dbReference type="EMBL" id="JALJOQ010000026">
    <property type="protein sequence ID" value="KAK9808188.1"/>
    <property type="molecule type" value="Genomic_DNA"/>
</dbReference>
<feature type="compositionally biased region" description="Basic and acidic residues" evidence="1">
    <location>
        <begin position="116"/>
        <end position="142"/>
    </location>
</feature>
<sequence length="755" mass="78084">MADALGCGMHNLVGYSCDYCGKDCDPEAHELNALDCTFAQCPSKASVYHQDCLERYLKSIRLEKSRKTGFKCPRGAGKGTAFSTPCPGKINKSHPIYSRSEDTKKRRKAPPPPMPERVKPNKDKTKAKEDSKAKEGKADKAAKKTGVAVAKAAGAVLATPRDKAAARVPTQKQQLAAAAAAMKHELGLKNGPQTTAVKAAPSKGVHTLEEYESSRAPIQAPMAWANGRPQVAAKTLQKTRDAVSQPGSPPIAVPRTPVRNSPEEGTTPQGSWSAVLAGGSQASGSNTTPTQPSHKKGSHGLRLSSKLPAASAVASQSQPPAPATPPQPPSDPTALKAGDLDAGNPSGPAWAGVVTAALAGKDLATPSKAQRKNQRRAEKKTLARDAAEVQVSNEMDCNTSTMPLLPDRPTALPVTSAAASVSQAQDTAVGSQPSNLCNGGTVAGEAVSEPVPLQSSADTGVCNGGGDGRQQRGSPVYLRGSCLQAMQNHRLRQAAASLAVFGFADWQCLAACSHADGDVQGALEVLLQGMLSTPAQAQALLEKGARDWEPCQWDVEYLHAAQESSGMEAGQLQQLILDAGGDLDAAAVSNGSLREPAAGPIGRSRLVDYTNTSTEPSSAGWHNVGALSEGDSVLGAKHPQGRPAEPQAQSNGLHWLTESPGSQDHTTSSFSSHNSGAGTSALFGQHSGWNSLHDASSGLSRGSSHVVGSPDAALLAAAAIADGSPPPGHPSSRLLTRPGEQSELESLLATLLCSY</sequence>
<protein>
    <recommendedName>
        <fullName evidence="4">UBA domain-containing protein</fullName>
    </recommendedName>
</protein>
<evidence type="ECO:0008006" key="4">
    <source>
        <dbReference type="Google" id="ProtNLM"/>
    </source>
</evidence>
<feature type="region of interest" description="Disordered" evidence="1">
    <location>
        <begin position="720"/>
        <end position="739"/>
    </location>
</feature>
<organism evidence="2 3">
    <name type="scientific">Symbiochloris irregularis</name>
    <dbReference type="NCBI Taxonomy" id="706552"/>
    <lineage>
        <taxon>Eukaryota</taxon>
        <taxon>Viridiplantae</taxon>
        <taxon>Chlorophyta</taxon>
        <taxon>core chlorophytes</taxon>
        <taxon>Trebouxiophyceae</taxon>
        <taxon>Trebouxiales</taxon>
        <taxon>Trebouxiaceae</taxon>
        <taxon>Symbiochloris</taxon>
    </lineage>
</organism>